<keyword evidence="3" id="KW-1185">Reference proteome</keyword>
<dbReference type="GeneID" id="54479538"/>
<feature type="region of interest" description="Disordered" evidence="1">
    <location>
        <begin position="176"/>
        <end position="584"/>
    </location>
</feature>
<feature type="compositionally biased region" description="Polar residues" evidence="1">
    <location>
        <begin position="230"/>
        <end position="241"/>
    </location>
</feature>
<dbReference type="EMBL" id="MU001643">
    <property type="protein sequence ID" value="KAF2478788.1"/>
    <property type="molecule type" value="Genomic_DNA"/>
</dbReference>
<proteinExistence type="predicted"/>
<name>A0A6A6PFN0_9PEZI</name>
<gene>
    <name evidence="2" type="ORF">BDY17DRAFT_59395</name>
</gene>
<feature type="compositionally biased region" description="Basic and acidic residues" evidence="1">
    <location>
        <begin position="177"/>
        <end position="223"/>
    </location>
</feature>
<dbReference type="OrthoDB" id="284473at2759"/>
<feature type="compositionally biased region" description="Polar residues" evidence="1">
    <location>
        <begin position="532"/>
        <end position="571"/>
    </location>
</feature>
<feature type="compositionally biased region" description="Basic and acidic residues" evidence="1">
    <location>
        <begin position="103"/>
        <end position="112"/>
    </location>
</feature>
<feature type="region of interest" description="Disordered" evidence="1">
    <location>
        <begin position="1"/>
        <end position="22"/>
    </location>
</feature>
<feature type="compositionally biased region" description="Basic and acidic residues" evidence="1">
    <location>
        <begin position="475"/>
        <end position="488"/>
    </location>
</feature>
<feature type="compositionally biased region" description="Polar residues" evidence="1">
    <location>
        <begin position="116"/>
        <end position="125"/>
    </location>
</feature>
<feature type="region of interest" description="Disordered" evidence="1">
    <location>
        <begin position="103"/>
        <end position="125"/>
    </location>
</feature>
<organism evidence="2 3">
    <name type="scientific">Neohortaea acidophila</name>
    <dbReference type="NCBI Taxonomy" id="245834"/>
    <lineage>
        <taxon>Eukaryota</taxon>
        <taxon>Fungi</taxon>
        <taxon>Dikarya</taxon>
        <taxon>Ascomycota</taxon>
        <taxon>Pezizomycotina</taxon>
        <taxon>Dothideomycetes</taxon>
        <taxon>Dothideomycetidae</taxon>
        <taxon>Mycosphaerellales</taxon>
        <taxon>Teratosphaeriaceae</taxon>
        <taxon>Neohortaea</taxon>
    </lineage>
</organism>
<feature type="compositionally biased region" description="Polar residues" evidence="1">
    <location>
        <begin position="308"/>
        <end position="345"/>
    </location>
</feature>
<dbReference type="AlphaFoldDB" id="A0A6A6PFN0"/>
<feature type="region of interest" description="Disordered" evidence="1">
    <location>
        <begin position="605"/>
        <end position="626"/>
    </location>
</feature>
<evidence type="ECO:0000313" key="2">
    <source>
        <dbReference type="EMBL" id="KAF2478788.1"/>
    </source>
</evidence>
<feature type="compositionally biased region" description="Polar residues" evidence="1">
    <location>
        <begin position="1"/>
        <end position="10"/>
    </location>
</feature>
<accession>A0A6A6PFN0</accession>
<feature type="compositionally biased region" description="Basic and acidic residues" evidence="1">
    <location>
        <begin position="421"/>
        <end position="431"/>
    </location>
</feature>
<evidence type="ECO:0000313" key="3">
    <source>
        <dbReference type="Proteomes" id="UP000799767"/>
    </source>
</evidence>
<sequence length="826" mass="90162">MASVDEQSTVPPIARSQEDRDDLTAIDRAIERMRAFTPADPYVLTIPQDVEPRYHHSYLYQSKQWLHNTPFQPREHESTQYQTFVYHEPGKEMYMLHNSRHGEAEKGEEKNGIRTGANTPNAQPKKTISLTAYKKKQAGLTPEQGLAKESEAVVKKPAVKGPLERVKADEEVLAVIEGDRELQPSPPKEEEKDLKRKRDDASEKDGKTEQAGRNGHVEEEGRAKKAQRLTPPSSTTEPSRNATKKVDGKQPRSPEHDRSRPAQSKPAAAEPMEFTLPPKLSPPRSAPAESSTEPATKSPHSAIPQLPSRLSSSMSDLMKQTLSARTPRSRSVSKDATTQHRTPPSKSVPRNAFRANSNMASHGDEGSSEDASGGKKVEKASKRHDHSGRSPLGPVVKLKFKSQGEKVKRLLKKPPNPSKLLEGEEAAKKSWPDAQVVKPSTLAKDDVERDSAKRKRSHAEDNGNLDNVPTKRKKSSPDRAEPRKRDEPSTPVPSDQISPPSAPNSRFPITPGGIRKGKDLLPTSMKRDNSNDSRINTPPPMSHSSPSINGTPAATSSNKQQQQEQPSTNGNPKHLAPSVKTPKQQAFEAEQIRLEKLGKELKHAATAHLKPPASSTTHSQPPTPRDQKLAAIKSLESLLAYLLAFTCADAAALSADPKLAPSPRPWKSLHGFLGFVKAHCEPFPALQGLACWLGVVFHSRVLELAARGGVGSLSREAVLDSVAAMGKAGREAEGKLDFDALREKFPRAWEERSREVEAEEELEIASPAGAGEGGKSGRVAFAGPYKLPLGAQSSPLRAARAGYAMLEEWIDGQGGGEELYALKLRL</sequence>
<dbReference type="RefSeq" id="XP_033585358.1">
    <property type="nucleotide sequence ID" value="XM_033738536.1"/>
</dbReference>
<feature type="compositionally biased region" description="Basic and acidic residues" evidence="1">
    <location>
        <begin position="244"/>
        <end position="260"/>
    </location>
</feature>
<reference evidence="2" key="1">
    <citation type="journal article" date="2020" name="Stud. Mycol.">
        <title>101 Dothideomycetes genomes: a test case for predicting lifestyles and emergence of pathogens.</title>
        <authorList>
            <person name="Haridas S."/>
            <person name="Albert R."/>
            <person name="Binder M."/>
            <person name="Bloem J."/>
            <person name="Labutti K."/>
            <person name="Salamov A."/>
            <person name="Andreopoulos B."/>
            <person name="Baker S."/>
            <person name="Barry K."/>
            <person name="Bills G."/>
            <person name="Bluhm B."/>
            <person name="Cannon C."/>
            <person name="Castanera R."/>
            <person name="Culley D."/>
            <person name="Daum C."/>
            <person name="Ezra D."/>
            <person name="Gonzalez J."/>
            <person name="Henrissat B."/>
            <person name="Kuo A."/>
            <person name="Liang C."/>
            <person name="Lipzen A."/>
            <person name="Lutzoni F."/>
            <person name="Magnuson J."/>
            <person name="Mondo S."/>
            <person name="Nolan M."/>
            <person name="Ohm R."/>
            <person name="Pangilinan J."/>
            <person name="Park H.-J."/>
            <person name="Ramirez L."/>
            <person name="Alfaro M."/>
            <person name="Sun H."/>
            <person name="Tritt A."/>
            <person name="Yoshinaga Y."/>
            <person name="Zwiers L.-H."/>
            <person name="Turgeon B."/>
            <person name="Goodwin S."/>
            <person name="Spatafora J."/>
            <person name="Crous P."/>
            <person name="Grigoriev I."/>
        </authorList>
    </citation>
    <scope>NUCLEOTIDE SEQUENCE</scope>
    <source>
        <strain evidence="2">CBS 113389</strain>
    </source>
</reference>
<evidence type="ECO:0000256" key="1">
    <source>
        <dbReference type="SAM" id="MobiDB-lite"/>
    </source>
</evidence>
<feature type="compositionally biased region" description="Polar residues" evidence="1">
    <location>
        <begin position="288"/>
        <end position="299"/>
    </location>
</feature>
<protein>
    <submittedName>
        <fullName evidence="2">Uncharacterized protein</fullName>
    </submittedName>
</protein>
<dbReference type="Proteomes" id="UP000799767">
    <property type="component" value="Unassembled WGS sequence"/>
</dbReference>